<keyword evidence="1" id="KW-1015">Disulfide bond</keyword>
<dbReference type="EMBL" id="VZUH01089564">
    <property type="protein sequence ID" value="NXU95627.1"/>
    <property type="molecule type" value="Genomic_DNA"/>
</dbReference>
<dbReference type="Proteomes" id="UP000551443">
    <property type="component" value="Unassembled WGS sequence"/>
</dbReference>
<accession>A0A7L3PYB3</accession>
<dbReference type="Gene3D" id="1.10.287.210">
    <property type="match status" value="1"/>
</dbReference>
<keyword evidence="4" id="KW-1185">Reference proteome</keyword>
<evidence type="ECO:0000256" key="2">
    <source>
        <dbReference type="SAM" id="Phobius"/>
    </source>
</evidence>
<name>A0A7L3PYB3_9DEND</name>
<keyword evidence="2" id="KW-1133">Transmembrane helix</keyword>
<evidence type="ECO:0000256" key="1">
    <source>
        <dbReference type="ARBA" id="ARBA00023157"/>
    </source>
</evidence>
<reference evidence="3 4" key="1">
    <citation type="submission" date="2019-09" db="EMBL/GenBank/DDBJ databases">
        <title>Bird 10,000 Genomes (B10K) Project - Family phase.</title>
        <authorList>
            <person name="Zhang G."/>
        </authorList>
    </citation>
    <scope>NUCLEOTIDE SEQUENCE [LARGE SCALE GENOMIC DNA]</scope>
    <source>
        <strain evidence="3">OUT-0059</strain>
        <tissue evidence="3">Muscle</tissue>
    </source>
</reference>
<organism evidence="3 4">
    <name type="scientific">Xiphorhynchus elegans</name>
    <name type="common">elegant woodcreeper</name>
    <dbReference type="NCBI Taxonomy" id="269412"/>
    <lineage>
        <taxon>Eukaryota</taxon>
        <taxon>Metazoa</taxon>
        <taxon>Chordata</taxon>
        <taxon>Craniata</taxon>
        <taxon>Vertebrata</taxon>
        <taxon>Euteleostomi</taxon>
        <taxon>Archelosauria</taxon>
        <taxon>Archosauria</taxon>
        <taxon>Dinosauria</taxon>
        <taxon>Saurischia</taxon>
        <taxon>Theropoda</taxon>
        <taxon>Coelurosauria</taxon>
        <taxon>Aves</taxon>
        <taxon>Neognathae</taxon>
        <taxon>Neoaves</taxon>
        <taxon>Telluraves</taxon>
        <taxon>Australaves</taxon>
        <taxon>Passeriformes</taxon>
        <taxon>Dendrocolaptidae</taxon>
        <taxon>Xiphorhynchus</taxon>
    </lineage>
</organism>
<sequence>TWKERGLCAVIKQSCCSYVSQDHRIEKDLQTMVAKMNVLRQVALYDTSWGFTILWNKLTSWLPNLAWLKTLIGILTRILISVFLIFLALKCFFRCYGSTGSTYIDWKRNQLRQKLESYKYFEKK</sequence>
<feature type="transmembrane region" description="Helical" evidence="2">
    <location>
        <begin position="66"/>
        <end position="89"/>
    </location>
</feature>
<keyword evidence="2" id="KW-0812">Transmembrane</keyword>
<evidence type="ECO:0000313" key="4">
    <source>
        <dbReference type="Proteomes" id="UP000551443"/>
    </source>
</evidence>
<dbReference type="Pfam" id="PF00429">
    <property type="entry name" value="TLV_coat"/>
    <property type="match status" value="1"/>
</dbReference>
<feature type="non-terminal residue" evidence="3">
    <location>
        <position position="1"/>
    </location>
</feature>
<gene>
    <name evidence="3" type="primary">Ervv2_1</name>
    <name evidence="3" type="ORF">XIPELE_R15009</name>
</gene>
<dbReference type="PANTHER" id="PTHR10424">
    <property type="entry name" value="VIRAL ENVELOPE PROTEIN"/>
    <property type="match status" value="1"/>
</dbReference>
<proteinExistence type="predicted"/>
<feature type="non-terminal residue" evidence="3">
    <location>
        <position position="124"/>
    </location>
</feature>
<protein>
    <submittedName>
        <fullName evidence="3">ERVV2 protein</fullName>
    </submittedName>
</protein>
<comment type="caution">
    <text evidence="3">The sequence shown here is derived from an EMBL/GenBank/DDBJ whole genome shotgun (WGS) entry which is preliminary data.</text>
</comment>
<evidence type="ECO:0000313" key="3">
    <source>
        <dbReference type="EMBL" id="NXU95627.1"/>
    </source>
</evidence>
<dbReference type="InterPro" id="IPR018154">
    <property type="entry name" value="TLV/ENV_coat_polyprotein"/>
</dbReference>
<dbReference type="SUPFAM" id="SSF58069">
    <property type="entry name" value="Virus ectodomain"/>
    <property type="match status" value="1"/>
</dbReference>
<keyword evidence="2" id="KW-0472">Membrane</keyword>
<dbReference type="PANTHER" id="PTHR10424:SF73">
    <property type="entry name" value="ENDOGENOUS RETROVIRUS GROUP FC1 ENV POLYPROTEIN-RELATED"/>
    <property type="match status" value="1"/>
</dbReference>
<dbReference type="AlphaFoldDB" id="A0A7L3PYB3"/>